<feature type="domain" description="Type I restriction modification DNA specificity" evidence="5">
    <location>
        <begin position="18"/>
        <end position="194"/>
    </location>
</feature>
<evidence type="ECO:0000256" key="3">
    <source>
        <dbReference type="ARBA" id="ARBA00023125"/>
    </source>
</evidence>
<dbReference type="PANTHER" id="PTHR30408:SF12">
    <property type="entry name" value="TYPE I RESTRICTION ENZYME MJAVIII SPECIFICITY SUBUNIT"/>
    <property type="match status" value="1"/>
</dbReference>
<dbReference type="InterPro" id="IPR052021">
    <property type="entry name" value="Type-I_RS_S_subunit"/>
</dbReference>
<comment type="caution">
    <text evidence="6">The sequence shown here is derived from an EMBL/GenBank/DDBJ whole genome shotgun (WGS) entry which is preliminary data.</text>
</comment>
<keyword evidence="6" id="KW-0540">Nuclease</keyword>
<organism evidence="6 7">
    <name type="scientific">Staphylococcus cohnii</name>
    <dbReference type="NCBI Taxonomy" id="29382"/>
    <lineage>
        <taxon>Bacteria</taxon>
        <taxon>Bacillati</taxon>
        <taxon>Bacillota</taxon>
        <taxon>Bacilli</taxon>
        <taxon>Bacillales</taxon>
        <taxon>Staphylococcaceae</taxon>
        <taxon>Staphylococcus</taxon>
        <taxon>Staphylococcus cohnii species complex</taxon>
    </lineage>
</organism>
<evidence type="ECO:0000256" key="2">
    <source>
        <dbReference type="ARBA" id="ARBA00022747"/>
    </source>
</evidence>
<dbReference type="PANTHER" id="PTHR30408">
    <property type="entry name" value="TYPE-1 RESTRICTION ENZYME ECOKI SPECIFICITY PROTEIN"/>
    <property type="match status" value="1"/>
</dbReference>
<keyword evidence="2" id="KW-0680">Restriction system</keyword>
<gene>
    <name evidence="6" type="ORF">BUY34_08840</name>
</gene>
<keyword evidence="3" id="KW-0238">DNA-binding</keyword>
<sequence length="416" mass="48333">MTNEIKNVPELRFPEFKEEWSKLKLGELAEIVRGSSPRPISDPRWFDINSDIGWLRISDVTEQNGKITKLEQKISKDGQKKTRVLHSKHLLLSIAATVGKPVINYVKTGVHDGFLIFLRPLFDIEFMYQWLDAYRPKWKKYGQPGSQVNLNSELVKSQKIYMPHSVEQKKISDFFSKLDQQIELEEKKLAKLEEQKKGYMQQIFSQKLRFKNEVGKNYSEWKHETLNELNCYFTDGNYGESYPKSDDMSNFEEGVAFLRGSNIKKGRIVLDNANYISREKHNELVSGHLYLGDIVIAVRGSLGAVGYVEKNIEGQNINSQLAIIRTLDTKIVSRFLIYYLMSNFGQKELLSKVSGTALKQLPLKQIKSFKTPLPENKEQDKISDFFYKLDKIINKQIKKIDRLKLRKKGFLQKMFV</sequence>
<name>A0A2T4LRC6_9STAP</name>
<dbReference type="GO" id="GO:0003677">
    <property type="term" value="F:DNA binding"/>
    <property type="evidence" value="ECO:0007669"/>
    <property type="project" value="UniProtKB-KW"/>
</dbReference>
<dbReference type="AlphaFoldDB" id="A0A2T4LRC6"/>
<feature type="domain" description="Type I restriction modification DNA specificity" evidence="5">
    <location>
        <begin position="292"/>
        <end position="399"/>
    </location>
</feature>
<dbReference type="EMBL" id="PYZR01000101">
    <property type="protein sequence ID" value="PTF65904.1"/>
    <property type="molecule type" value="Genomic_DNA"/>
</dbReference>
<comment type="similarity">
    <text evidence="1">Belongs to the type-I restriction system S methylase family.</text>
</comment>
<dbReference type="SUPFAM" id="SSF116734">
    <property type="entry name" value="DNA methylase specificity domain"/>
    <property type="match status" value="2"/>
</dbReference>
<reference evidence="6 7" key="1">
    <citation type="journal article" date="2016" name="Front. Microbiol.">
        <title>Comprehensive Phylogenetic Analysis of Bovine Non-aureus Staphylococci Species Based on Whole-Genome Sequencing.</title>
        <authorList>
            <person name="Naushad S."/>
            <person name="Barkema H.W."/>
            <person name="Luby C."/>
            <person name="Condas L.A."/>
            <person name="Nobrega D.B."/>
            <person name="Carson D.A."/>
            <person name="De Buck J."/>
        </authorList>
    </citation>
    <scope>NUCLEOTIDE SEQUENCE [LARGE SCALE GENOMIC DNA]</scope>
    <source>
        <strain evidence="6 7">SNUC 3829</strain>
    </source>
</reference>
<evidence type="ECO:0000313" key="7">
    <source>
        <dbReference type="Proteomes" id="UP000241208"/>
    </source>
</evidence>
<dbReference type="Gene3D" id="3.90.220.20">
    <property type="entry name" value="DNA methylase specificity domains"/>
    <property type="match status" value="2"/>
</dbReference>
<evidence type="ECO:0000259" key="5">
    <source>
        <dbReference type="Pfam" id="PF01420"/>
    </source>
</evidence>
<evidence type="ECO:0000313" key="6">
    <source>
        <dbReference type="EMBL" id="PTF65904.1"/>
    </source>
</evidence>
<dbReference type="CDD" id="cd17283">
    <property type="entry name" value="RMtype1_S_Hpy180ORF7835P_TRD2-CR2_like"/>
    <property type="match status" value="1"/>
</dbReference>
<evidence type="ECO:0000256" key="4">
    <source>
        <dbReference type="SAM" id="Coils"/>
    </source>
</evidence>
<accession>A0A2T4LRC6</accession>
<protein>
    <submittedName>
        <fullName evidence="6">Restriction endonuclease subunit S</fullName>
    </submittedName>
</protein>
<feature type="coiled-coil region" evidence="4">
    <location>
        <begin position="175"/>
        <end position="202"/>
    </location>
</feature>
<keyword evidence="4" id="KW-0175">Coiled coil</keyword>
<keyword evidence="6" id="KW-0255">Endonuclease</keyword>
<dbReference type="InterPro" id="IPR044946">
    <property type="entry name" value="Restrct_endonuc_typeI_TRD_sf"/>
</dbReference>
<dbReference type="InterPro" id="IPR000055">
    <property type="entry name" value="Restrct_endonuc_typeI_TRD"/>
</dbReference>
<dbReference type="Proteomes" id="UP000241208">
    <property type="component" value="Unassembled WGS sequence"/>
</dbReference>
<dbReference type="GO" id="GO:0009307">
    <property type="term" value="P:DNA restriction-modification system"/>
    <property type="evidence" value="ECO:0007669"/>
    <property type="project" value="UniProtKB-KW"/>
</dbReference>
<dbReference type="Pfam" id="PF01420">
    <property type="entry name" value="Methylase_S"/>
    <property type="match status" value="2"/>
</dbReference>
<evidence type="ECO:0000256" key="1">
    <source>
        <dbReference type="ARBA" id="ARBA00010923"/>
    </source>
</evidence>
<keyword evidence="6" id="KW-0378">Hydrolase</keyword>
<dbReference type="RefSeq" id="WP_107523568.1">
    <property type="nucleotide sequence ID" value="NZ_PYZR01000101.1"/>
</dbReference>
<dbReference type="GO" id="GO:0004519">
    <property type="term" value="F:endonuclease activity"/>
    <property type="evidence" value="ECO:0007669"/>
    <property type="project" value="UniProtKB-KW"/>
</dbReference>
<proteinExistence type="inferred from homology"/>